<protein>
    <submittedName>
        <fullName evidence="3">Chitin binding Peritrophin-A domain containing protein 6</fullName>
    </submittedName>
</protein>
<dbReference type="GO" id="GO:0005576">
    <property type="term" value="C:extracellular region"/>
    <property type="evidence" value="ECO:0007669"/>
    <property type="project" value="InterPro"/>
</dbReference>
<dbReference type="EMBL" id="JXLN01011475">
    <property type="protein sequence ID" value="KPM07304.1"/>
    <property type="molecule type" value="Genomic_DNA"/>
</dbReference>
<dbReference type="InterPro" id="IPR036508">
    <property type="entry name" value="Chitin-bd_dom_sf"/>
</dbReference>
<feature type="compositionally biased region" description="Basic and acidic residues" evidence="1">
    <location>
        <begin position="208"/>
        <end position="224"/>
    </location>
</feature>
<feature type="compositionally biased region" description="Low complexity" evidence="1">
    <location>
        <begin position="230"/>
        <end position="240"/>
    </location>
</feature>
<feature type="compositionally biased region" description="Polar residues" evidence="1">
    <location>
        <begin position="99"/>
        <end position="153"/>
    </location>
</feature>
<accession>A0A132A8L9</accession>
<name>A0A132A8L9_SARSC</name>
<sequence>MHFNFQTKTAALKLLLIIGLIAAIDANNLKLSSRTRRQDTKSKHPKQNTLNGHHLLSDQQYQSNPNLQHHQYQQQPAQANAYAQAHAGAGHARGPLINDHQSSPNADYIVGSNQDLSSDQYENQSSDQYQKQRIQNANAPNSNSQRWSQNQPHSAGHLSSPGQIQGPIGPTFSATGPIGPTAGSSTQYGPIHHGVSGGQPSYQHHPGGRHDQDDHSGEYIHDDSGDYPTGDDGSSDSNGGITSYGGVDGVPGVDFPNYSKIPSTSFSCAGAPYEPGMYADEEAQCQVYHVCFQGRMESFLCGLGTVFNQAILSCDYWHAVECSRSREFYSANEELGKTTSLESLQF</sequence>
<dbReference type="AlphaFoldDB" id="A0A132A8L9"/>
<dbReference type="InterPro" id="IPR002557">
    <property type="entry name" value="Chitin-bd_dom"/>
</dbReference>
<dbReference type="InterPro" id="IPR052976">
    <property type="entry name" value="Scoloptoxin-like"/>
</dbReference>
<dbReference type="PANTHER" id="PTHR22933:SF43">
    <property type="entry name" value="LP10131P"/>
    <property type="match status" value="1"/>
</dbReference>
<evidence type="ECO:0000256" key="1">
    <source>
        <dbReference type="SAM" id="MobiDB-lite"/>
    </source>
</evidence>
<feature type="region of interest" description="Disordered" evidence="1">
    <location>
        <begin position="68"/>
        <end position="245"/>
    </location>
</feature>
<dbReference type="Proteomes" id="UP000616769">
    <property type="component" value="Unassembled WGS sequence"/>
</dbReference>
<evidence type="ECO:0000313" key="3">
    <source>
        <dbReference type="EMBL" id="KPM07304.1"/>
    </source>
</evidence>
<comment type="caution">
    <text evidence="3">The sequence shown here is derived from an EMBL/GenBank/DDBJ whole genome shotgun (WGS) entry which is preliminary data.</text>
</comment>
<dbReference type="VEuPathDB" id="VectorBase:SSCA009359"/>
<dbReference type="Pfam" id="PF01607">
    <property type="entry name" value="CBM_14"/>
    <property type="match status" value="1"/>
</dbReference>
<feature type="signal peptide" evidence="2">
    <location>
        <begin position="1"/>
        <end position="26"/>
    </location>
</feature>
<proteinExistence type="predicted"/>
<feature type="region of interest" description="Disordered" evidence="1">
    <location>
        <begin position="33"/>
        <end position="52"/>
    </location>
</feature>
<dbReference type="SMART" id="SM00494">
    <property type="entry name" value="ChtBD2"/>
    <property type="match status" value="1"/>
</dbReference>
<feature type="chain" id="PRO_5010784474" evidence="2">
    <location>
        <begin position="27"/>
        <end position="346"/>
    </location>
</feature>
<evidence type="ECO:0000313" key="4">
    <source>
        <dbReference type="Proteomes" id="UP000616769"/>
    </source>
</evidence>
<dbReference type="SUPFAM" id="SSF57625">
    <property type="entry name" value="Invertebrate chitin-binding proteins"/>
    <property type="match status" value="1"/>
</dbReference>
<dbReference type="PANTHER" id="PTHR22933">
    <property type="entry name" value="FI18007P1-RELATED"/>
    <property type="match status" value="1"/>
</dbReference>
<dbReference type="GO" id="GO:0008061">
    <property type="term" value="F:chitin binding"/>
    <property type="evidence" value="ECO:0007669"/>
    <property type="project" value="InterPro"/>
</dbReference>
<dbReference type="Gene3D" id="2.170.140.10">
    <property type="entry name" value="Chitin binding domain"/>
    <property type="match status" value="1"/>
</dbReference>
<dbReference type="OrthoDB" id="10059269at2759"/>
<keyword evidence="2" id="KW-0732">Signal</keyword>
<feature type="compositionally biased region" description="Low complexity" evidence="1">
    <location>
        <begin position="68"/>
        <end position="92"/>
    </location>
</feature>
<organism evidence="3 4">
    <name type="scientific">Sarcoptes scabiei</name>
    <name type="common">Itch mite</name>
    <name type="synonym">Acarus scabiei</name>
    <dbReference type="NCBI Taxonomy" id="52283"/>
    <lineage>
        <taxon>Eukaryota</taxon>
        <taxon>Metazoa</taxon>
        <taxon>Ecdysozoa</taxon>
        <taxon>Arthropoda</taxon>
        <taxon>Chelicerata</taxon>
        <taxon>Arachnida</taxon>
        <taxon>Acari</taxon>
        <taxon>Acariformes</taxon>
        <taxon>Sarcoptiformes</taxon>
        <taxon>Astigmata</taxon>
        <taxon>Psoroptidia</taxon>
        <taxon>Sarcoptoidea</taxon>
        <taxon>Sarcoptidae</taxon>
        <taxon>Sarcoptinae</taxon>
        <taxon>Sarcoptes</taxon>
    </lineage>
</organism>
<reference evidence="3 4" key="1">
    <citation type="journal article" date="2015" name="Parasit. Vectors">
        <title>Draft genome of the scabies mite.</title>
        <authorList>
            <person name="Rider S.D.Jr."/>
            <person name="Morgan M.S."/>
            <person name="Arlian L.G."/>
        </authorList>
    </citation>
    <scope>NUCLEOTIDE SEQUENCE [LARGE SCALE GENOMIC DNA]</scope>
    <source>
        <strain evidence="3">Arlian Lab</strain>
    </source>
</reference>
<gene>
    <name evidence="3" type="ORF">QR98_0057950</name>
</gene>
<dbReference type="PROSITE" id="PS50940">
    <property type="entry name" value="CHIT_BIND_II"/>
    <property type="match status" value="1"/>
</dbReference>
<evidence type="ECO:0000256" key="2">
    <source>
        <dbReference type="SAM" id="SignalP"/>
    </source>
</evidence>